<dbReference type="Proteomes" id="UP000271162">
    <property type="component" value="Unassembled WGS sequence"/>
</dbReference>
<keyword evidence="2" id="KW-1185">Reference proteome</keyword>
<protein>
    <submittedName>
        <fullName evidence="3">Secreted protein</fullName>
    </submittedName>
</protein>
<accession>A0A0N4YCT2</accession>
<evidence type="ECO:0000313" key="1">
    <source>
        <dbReference type="EMBL" id="VDL77967.1"/>
    </source>
</evidence>
<reference evidence="3" key="1">
    <citation type="submission" date="2017-02" db="UniProtKB">
        <authorList>
            <consortium name="WormBaseParasite"/>
        </authorList>
    </citation>
    <scope>IDENTIFICATION</scope>
</reference>
<organism evidence="3">
    <name type="scientific">Nippostrongylus brasiliensis</name>
    <name type="common">Rat hookworm</name>
    <dbReference type="NCBI Taxonomy" id="27835"/>
    <lineage>
        <taxon>Eukaryota</taxon>
        <taxon>Metazoa</taxon>
        <taxon>Ecdysozoa</taxon>
        <taxon>Nematoda</taxon>
        <taxon>Chromadorea</taxon>
        <taxon>Rhabditida</taxon>
        <taxon>Rhabditina</taxon>
        <taxon>Rhabditomorpha</taxon>
        <taxon>Strongyloidea</taxon>
        <taxon>Heligmosomidae</taxon>
        <taxon>Nippostrongylus</taxon>
    </lineage>
</organism>
<sequence length="71" mass="8021">MKTALPRFIKRTSLPLVVCLTMTVAFLTIIATTNSSPANKFARQRTMALEPLIIVITPTYRRPTRLADMTR</sequence>
<dbReference type="STRING" id="27835.A0A0N4YCT2"/>
<reference evidence="1 2" key="2">
    <citation type="submission" date="2018-11" db="EMBL/GenBank/DDBJ databases">
        <authorList>
            <consortium name="Pathogen Informatics"/>
        </authorList>
    </citation>
    <scope>NUCLEOTIDE SEQUENCE [LARGE SCALE GENOMIC DNA]</scope>
</reference>
<dbReference type="AlphaFoldDB" id="A0A0N4YCT2"/>
<gene>
    <name evidence="1" type="ORF">NBR_LOCUS14378</name>
</gene>
<evidence type="ECO:0000313" key="2">
    <source>
        <dbReference type="Proteomes" id="UP000271162"/>
    </source>
</evidence>
<name>A0A0N4YCT2_NIPBR</name>
<dbReference type="EMBL" id="UYSL01021340">
    <property type="protein sequence ID" value="VDL77967.1"/>
    <property type="molecule type" value="Genomic_DNA"/>
</dbReference>
<dbReference type="WBParaSite" id="NBR_0001437701-mRNA-1">
    <property type="protein sequence ID" value="NBR_0001437701-mRNA-1"/>
    <property type="gene ID" value="NBR_0001437701"/>
</dbReference>
<evidence type="ECO:0000313" key="3">
    <source>
        <dbReference type="WBParaSite" id="NBR_0001437701-mRNA-1"/>
    </source>
</evidence>
<proteinExistence type="predicted"/>